<dbReference type="InParanoid" id="A0A7N2KXX5"/>
<accession>A0A7N2KXX5</accession>
<protein>
    <submittedName>
        <fullName evidence="1">Uncharacterized protein</fullName>
    </submittedName>
</protein>
<dbReference type="Gramene" id="QL02p058308:mrna">
    <property type="protein sequence ID" value="QL02p058308:mrna"/>
    <property type="gene ID" value="QL02p058308"/>
</dbReference>
<sequence length="997" mass="111487">MVQLNANLFDSSEVEDGIFELEHVPLSQRRKLLRPSTKRHKGFGGIVQNGSETNKSMPCVDVVVKKEDLNCDSSQGVLPFPSACSARVGDQQLSKKQNYDSKDPSGVSSEDPCCRILLDSAIDHCLQSSTCGKYVGLPGDGNHHDTQVNAYPYSEQGRCSGVNTDDVGEEKKHDVDDFTLHKSQTLLVVPAKIKVEHSGNLLNSLGNGVNGFAGDDMSAVAVKTEIPSDFPDDDLDHIVLKERRRMLLSRKLLELANPLQEMKLRSYVVLILSNLVLAEILDCKVPTLPMKYLGLPSRASYKSKAKRTDFGEDGEKLRSVGVFWAIGLPVCLRNLMVCSLVNLSVEDGGGFHNMLSLGWVMDSEFVFGLRYGVETGDTILEDASLMLYYIVRKKEVFVVDNMNWNSGVLHWDISFTRSVNDWEVGILQSFLGLLYSFKVTRVEEDWMCWTLLGCWPIFFSAAVEKEFLLSINLAQKGTSGGLSEFLKQQYAEKGKEDIHVGELVPGNQLDDKPEVTAFVSCRTLVTGSSDDIIAETSSVINQYSSGSTKSGDDMEIHVSDKNSSERMMVELNSSEGQGYVPANTSSACTSLSSTFVKVKDEPGDNNNLPDPDKSAIHDFSFNKQPLKSELGVFDKPYGDDVDHMPLQDRMKMPTLVENNISRNNEYLKKSVLSSVGCSIIASESADPIRISRPRKRKKTVTDSVESALEEDAPGLLKVLIDKGVSVDEIKLYGEMESDEALDESFIEESFSELEAVITKENKLYVKQCSYKNALSWPLDQQGCDSDGTREDKLFSQRESFIKFASVRCTKGARATYCLACLFSLVEQARYLQFRQWPVEWGWCRDLQSFIFVFKRHNRIVLERPEYGYATYFFEIVDSLPVDWQIKRLVTAMRLSSCGRVSLIENKALVVGEDLTEGEAKVLMEYGWVPNSGLGSMLNYCDRVVHDRKNERDSSEWRSKIAKMLMDGYNGGIKVATNIPKKFENNVGSQNPEIKLEF</sequence>
<evidence type="ECO:0000313" key="2">
    <source>
        <dbReference type="Proteomes" id="UP000594261"/>
    </source>
</evidence>
<dbReference type="PANTHER" id="PTHR47871:SF2">
    <property type="entry name" value="OS03G0221300 PROTEIN"/>
    <property type="match status" value="1"/>
</dbReference>
<organism evidence="1 2">
    <name type="scientific">Quercus lobata</name>
    <name type="common">Valley oak</name>
    <dbReference type="NCBI Taxonomy" id="97700"/>
    <lineage>
        <taxon>Eukaryota</taxon>
        <taxon>Viridiplantae</taxon>
        <taxon>Streptophyta</taxon>
        <taxon>Embryophyta</taxon>
        <taxon>Tracheophyta</taxon>
        <taxon>Spermatophyta</taxon>
        <taxon>Magnoliopsida</taxon>
        <taxon>eudicotyledons</taxon>
        <taxon>Gunneridae</taxon>
        <taxon>Pentapetalae</taxon>
        <taxon>rosids</taxon>
        <taxon>fabids</taxon>
        <taxon>Fagales</taxon>
        <taxon>Fagaceae</taxon>
        <taxon>Quercus</taxon>
    </lineage>
</organism>
<reference evidence="2" key="1">
    <citation type="journal article" date="2016" name="G3 (Bethesda)">
        <title>First Draft Assembly and Annotation of the Genome of a California Endemic Oak Quercus lobata Nee (Fagaceae).</title>
        <authorList>
            <person name="Sork V.L."/>
            <person name="Fitz-Gibbon S.T."/>
            <person name="Puiu D."/>
            <person name="Crepeau M."/>
            <person name="Gugger P.F."/>
            <person name="Sherman R."/>
            <person name="Stevens K."/>
            <person name="Langley C.H."/>
            <person name="Pellegrini M."/>
            <person name="Salzberg S.L."/>
        </authorList>
    </citation>
    <scope>NUCLEOTIDE SEQUENCE [LARGE SCALE GENOMIC DNA]</scope>
    <source>
        <strain evidence="2">cv. SW786</strain>
    </source>
</reference>
<dbReference type="EnsemblPlants" id="QL02p058308:mrna">
    <property type="protein sequence ID" value="QL02p058308:mrna"/>
    <property type="gene ID" value="QL02p058308"/>
</dbReference>
<proteinExistence type="predicted"/>
<evidence type="ECO:0000313" key="1">
    <source>
        <dbReference type="EnsemblPlants" id="QL02p058308:mrna"/>
    </source>
</evidence>
<dbReference type="PANTHER" id="PTHR47871">
    <property type="entry name" value="NAC DOMAIN-CONTAINING PROTEIN 8"/>
    <property type="match status" value="1"/>
</dbReference>
<keyword evidence="2" id="KW-1185">Reference proteome</keyword>
<dbReference type="Proteomes" id="UP000594261">
    <property type="component" value="Chromosome 2"/>
</dbReference>
<name>A0A7N2KXX5_QUELO</name>
<dbReference type="AlphaFoldDB" id="A0A7N2KXX5"/>
<reference evidence="1" key="2">
    <citation type="submission" date="2021-01" db="UniProtKB">
        <authorList>
            <consortium name="EnsemblPlants"/>
        </authorList>
    </citation>
    <scope>IDENTIFICATION</scope>
</reference>